<dbReference type="EMBL" id="CAJVQA010003699">
    <property type="protein sequence ID" value="CAG8581193.1"/>
    <property type="molecule type" value="Genomic_DNA"/>
</dbReference>
<dbReference type="AlphaFoldDB" id="A0A9N9BYI1"/>
<accession>A0A9N9BYI1</accession>
<comment type="caution">
    <text evidence="2">The sequence shown here is derived from an EMBL/GenBank/DDBJ whole genome shotgun (WGS) entry which is preliminary data.</text>
</comment>
<gene>
    <name evidence="2" type="ORF">CPELLU_LOCUS6097</name>
</gene>
<dbReference type="Proteomes" id="UP000789759">
    <property type="component" value="Unassembled WGS sequence"/>
</dbReference>
<proteinExistence type="predicted"/>
<protein>
    <submittedName>
        <fullName evidence="2">14587_t:CDS:1</fullName>
    </submittedName>
</protein>
<organism evidence="2 3">
    <name type="scientific">Cetraspora pellucida</name>
    <dbReference type="NCBI Taxonomy" id="1433469"/>
    <lineage>
        <taxon>Eukaryota</taxon>
        <taxon>Fungi</taxon>
        <taxon>Fungi incertae sedis</taxon>
        <taxon>Mucoromycota</taxon>
        <taxon>Glomeromycotina</taxon>
        <taxon>Glomeromycetes</taxon>
        <taxon>Diversisporales</taxon>
        <taxon>Gigasporaceae</taxon>
        <taxon>Cetraspora</taxon>
    </lineage>
</organism>
<evidence type="ECO:0000313" key="2">
    <source>
        <dbReference type="EMBL" id="CAG8581193.1"/>
    </source>
</evidence>
<sequence length="66" mass="8137">MHFKKHKNNSKKPSISYTASVRKKKRDEQINKKFLIYEFSEHFEYWKQNIKDMSDNESSNYKDTFI</sequence>
<evidence type="ECO:0000256" key="1">
    <source>
        <dbReference type="SAM" id="MobiDB-lite"/>
    </source>
</evidence>
<evidence type="ECO:0000313" key="3">
    <source>
        <dbReference type="Proteomes" id="UP000789759"/>
    </source>
</evidence>
<feature type="compositionally biased region" description="Basic residues" evidence="1">
    <location>
        <begin position="1"/>
        <end position="10"/>
    </location>
</feature>
<name>A0A9N9BYI1_9GLOM</name>
<feature type="region of interest" description="Disordered" evidence="1">
    <location>
        <begin position="1"/>
        <end position="22"/>
    </location>
</feature>
<reference evidence="2" key="1">
    <citation type="submission" date="2021-06" db="EMBL/GenBank/DDBJ databases">
        <authorList>
            <person name="Kallberg Y."/>
            <person name="Tangrot J."/>
            <person name="Rosling A."/>
        </authorList>
    </citation>
    <scope>NUCLEOTIDE SEQUENCE</scope>
    <source>
        <strain evidence="2">FL966</strain>
    </source>
</reference>
<keyword evidence="3" id="KW-1185">Reference proteome</keyword>